<gene>
    <name evidence="3" type="ORF">Syun_029762</name>
</gene>
<dbReference type="Proteomes" id="UP001420932">
    <property type="component" value="Unassembled WGS sequence"/>
</dbReference>
<sequence>MIRSAITFELVERLDVSVRVIGLVITGGATGLLVTVDATGLVGIVGATGLLGISLAEVGEERSMMEETIKNLRIWGILYNTEKEWASSISRVQKRILGKNFFQKVGIYVTPGYTTKITILDPHSLRVSALSSLPLLTLSALSSLSLLTLSASALSSLPPLTLSALSALSFLPLLTLSALSSPLLTLSALTPAPPPSPPLLLTPVPLTAGSASHRQRRIRSKNQTSRARGARD</sequence>
<feature type="region of interest" description="Disordered" evidence="1">
    <location>
        <begin position="199"/>
        <end position="232"/>
    </location>
</feature>
<feature type="transmembrane region" description="Helical" evidence="2">
    <location>
        <begin position="16"/>
        <end position="34"/>
    </location>
</feature>
<accession>A0AAP0EDT1</accession>
<reference evidence="3 4" key="1">
    <citation type="submission" date="2024-01" db="EMBL/GenBank/DDBJ databases">
        <title>Genome assemblies of Stephania.</title>
        <authorList>
            <person name="Yang L."/>
        </authorList>
    </citation>
    <scope>NUCLEOTIDE SEQUENCE [LARGE SCALE GENOMIC DNA]</scope>
    <source>
        <strain evidence="3">YNDBR</strain>
        <tissue evidence="3">Leaf</tissue>
    </source>
</reference>
<evidence type="ECO:0000313" key="3">
    <source>
        <dbReference type="EMBL" id="KAK9087368.1"/>
    </source>
</evidence>
<dbReference type="EMBL" id="JBBNAF010000013">
    <property type="protein sequence ID" value="KAK9087368.1"/>
    <property type="molecule type" value="Genomic_DNA"/>
</dbReference>
<keyword evidence="2" id="KW-0472">Membrane</keyword>
<evidence type="ECO:0000256" key="2">
    <source>
        <dbReference type="SAM" id="Phobius"/>
    </source>
</evidence>
<organism evidence="3 4">
    <name type="scientific">Stephania yunnanensis</name>
    <dbReference type="NCBI Taxonomy" id="152371"/>
    <lineage>
        <taxon>Eukaryota</taxon>
        <taxon>Viridiplantae</taxon>
        <taxon>Streptophyta</taxon>
        <taxon>Embryophyta</taxon>
        <taxon>Tracheophyta</taxon>
        <taxon>Spermatophyta</taxon>
        <taxon>Magnoliopsida</taxon>
        <taxon>Ranunculales</taxon>
        <taxon>Menispermaceae</taxon>
        <taxon>Menispermoideae</taxon>
        <taxon>Cissampelideae</taxon>
        <taxon>Stephania</taxon>
    </lineage>
</organism>
<evidence type="ECO:0000313" key="4">
    <source>
        <dbReference type="Proteomes" id="UP001420932"/>
    </source>
</evidence>
<keyword evidence="2" id="KW-0812">Transmembrane</keyword>
<name>A0AAP0EDT1_9MAGN</name>
<evidence type="ECO:0000256" key="1">
    <source>
        <dbReference type="SAM" id="MobiDB-lite"/>
    </source>
</evidence>
<comment type="caution">
    <text evidence="3">The sequence shown here is derived from an EMBL/GenBank/DDBJ whole genome shotgun (WGS) entry which is preliminary data.</text>
</comment>
<proteinExistence type="predicted"/>
<dbReference type="AlphaFoldDB" id="A0AAP0EDT1"/>
<keyword evidence="2" id="KW-1133">Transmembrane helix</keyword>
<protein>
    <submittedName>
        <fullName evidence="3">Uncharacterized protein</fullName>
    </submittedName>
</protein>
<keyword evidence="4" id="KW-1185">Reference proteome</keyword>